<name>A0A8X6S4T8_TRICX</name>
<sequence length="109" mass="12516">MQNLDYHQPSEKAIVQPEDISNVPTKKCLENVGFEFEKYVDVVKGATKKNTEYYHNVLKRVVTIVKYLAIRGLAFRGTEEGFDSPSNGNFMGSLELLTELDPFIREHYD</sequence>
<dbReference type="EMBL" id="BMAU01021272">
    <property type="protein sequence ID" value="GFY07472.1"/>
    <property type="molecule type" value="Genomic_DNA"/>
</dbReference>
<dbReference type="PANTHER" id="PTHR45749">
    <property type="match status" value="1"/>
</dbReference>
<protein>
    <submittedName>
        <fullName evidence="1">Zinc finger MYM-type protein 1</fullName>
    </submittedName>
</protein>
<evidence type="ECO:0000313" key="2">
    <source>
        <dbReference type="Proteomes" id="UP000887159"/>
    </source>
</evidence>
<evidence type="ECO:0000313" key="1">
    <source>
        <dbReference type="EMBL" id="GFY07472.1"/>
    </source>
</evidence>
<comment type="caution">
    <text evidence="1">The sequence shown here is derived from an EMBL/GenBank/DDBJ whole genome shotgun (WGS) entry which is preliminary data.</text>
</comment>
<organism evidence="1 2">
    <name type="scientific">Trichonephila clavipes</name>
    <name type="common">Golden silk orbweaver</name>
    <name type="synonym">Nephila clavipes</name>
    <dbReference type="NCBI Taxonomy" id="2585209"/>
    <lineage>
        <taxon>Eukaryota</taxon>
        <taxon>Metazoa</taxon>
        <taxon>Ecdysozoa</taxon>
        <taxon>Arthropoda</taxon>
        <taxon>Chelicerata</taxon>
        <taxon>Arachnida</taxon>
        <taxon>Araneae</taxon>
        <taxon>Araneomorphae</taxon>
        <taxon>Entelegynae</taxon>
        <taxon>Araneoidea</taxon>
        <taxon>Nephilidae</taxon>
        <taxon>Trichonephila</taxon>
    </lineage>
</organism>
<keyword evidence="2" id="KW-1185">Reference proteome</keyword>
<reference evidence="1" key="1">
    <citation type="submission" date="2020-08" db="EMBL/GenBank/DDBJ databases">
        <title>Multicomponent nature underlies the extraordinary mechanical properties of spider dragline silk.</title>
        <authorList>
            <person name="Kono N."/>
            <person name="Nakamura H."/>
            <person name="Mori M."/>
            <person name="Yoshida Y."/>
            <person name="Ohtoshi R."/>
            <person name="Malay A.D."/>
            <person name="Moran D.A.P."/>
            <person name="Tomita M."/>
            <person name="Numata K."/>
            <person name="Arakawa K."/>
        </authorList>
    </citation>
    <scope>NUCLEOTIDE SEQUENCE</scope>
</reference>
<dbReference type="AlphaFoldDB" id="A0A8X6S4T8"/>
<accession>A0A8X6S4T8</accession>
<dbReference type="Proteomes" id="UP000887159">
    <property type="component" value="Unassembled WGS sequence"/>
</dbReference>
<proteinExistence type="predicted"/>
<gene>
    <name evidence="1" type="primary">ZMYM1</name>
    <name evidence="1" type="ORF">TNCV_5086571</name>
</gene>
<dbReference type="PANTHER" id="PTHR45749:SF23">
    <property type="entry name" value="ZINC FINGER MYM-TYPE PROTEIN 1-LIKE"/>
    <property type="match status" value="1"/>
</dbReference>